<reference evidence="5 6" key="1">
    <citation type="journal article" date="2020" name="Nature">
        <title>Bacterial chemolithoautotrophy via manganese oxidation.</title>
        <authorList>
            <person name="Yu H."/>
            <person name="Leadbetter J.R."/>
        </authorList>
    </citation>
    <scope>NUCLEOTIDE SEQUENCE [LARGE SCALE GENOMIC DNA]</scope>
    <source>
        <strain evidence="5 6">Mn-1</strain>
    </source>
</reference>
<feature type="domain" description="Glycoside hydrolase 123 N-terminal" evidence="4">
    <location>
        <begin position="45"/>
        <end position="176"/>
    </location>
</feature>
<feature type="domain" description="Glycoside hydrolase 123 catalytic" evidence="3">
    <location>
        <begin position="303"/>
        <end position="535"/>
    </location>
</feature>
<proteinExistence type="predicted"/>
<feature type="compositionally biased region" description="Gly residues" evidence="1">
    <location>
        <begin position="603"/>
        <end position="612"/>
    </location>
</feature>
<name>A0A7X6DLE0_9BACT</name>
<feature type="signal peptide" evidence="2">
    <location>
        <begin position="1"/>
        <end position="29"/>
    </location>
</feature>
<dbReference type="Proteomes" id="UP000534783">
    <property type="component" value="Unassembled WGS sequence"/>
</dbReference>
<dbReference type="InterPro" id="IPR025150">
    <property type="entry name" value="GH123_cat"/>
</dbReference>
<keyword evidence="2" id="KW-0732">Signal</keyword>
<feature type="chain" id="PRO_5031381094" evidence="2">
    <location>
        <begin position="30"/>
        <end position="650"/>
    </location>
</feature>
<evidence type="ECO:0000313" key="6">
    <source>
        <dbReference type="Proteomes" id="UP000534783"/>
    </source>
</evidence>
<feature type="region of interest" description="Disordered" evidence="1">
    <location>
        <begin position="584"/>
        <end position="613"/>
    </location>
</feature>
<evidence type="ECO:0000313" key="5">
    <source>
        <dbReference type="EMBL" id="NKE69365.1"/>
    </source>
</evidence>
<gene>
    <name evidence="5" type="ORF">MNODULE_01175</name>
</gene>
<accession>A0A7X6DLE0</accession>
<evidence type="ECO:0000259" key="3">
    <source>
        <dbReference type="Pfam" id="PF13320"/>
    </source>
</evidence>
<evidence type="ECO:0000256" key="1">
    <source>
        <dbReference type="SAM" id="MobiDB-lite"/>
    </source>
</evidence>
<dbReference type="EMBL" id="VTOW01000001">
    <property type="protein sequence ID" value="NKE69365.1"/>
    <property type="molecule type" value="Genomic_DNA"/>
</dbReference>
<dbReference type="InterPro" id="IPR053850">
    <property type="entry name" value="Glyco_hydro_123_N_2"/>
</dbReference>
<dbReference type="RefSeq" id="WP_168057671.1">
    <property type="nucleotide sequence ID" value="NZ_VTOW01000001.1"/>
</dbReference>
<comment type="caution">
    <text evidence="5">The sequence shown here is derived from an EMBL/GenBank/DDBJ whole genome shotgun (WGS) entry which is preliminary data.</text>
</comment>
<evidence type="ECO:0000259" key="4">
    <source>
        <dbReference type="Pfam" id="PF22680"/>
    </source>
</evidence>
<dbReference type="Pfam" id="PF13320">
    <property type="entry name" value="GH123_cat"/>
    <property type="match status" value="1"/>
</dbReference>
<dbReference type="AlphaFoldDB" id="A0A7X6DLE0"/>
<protein>
    <submittedName>
        <fullName evidence="5">DUF4091 domain-containing protein</fullName>
    </submittedName>
</protein>
<dbReference type="Pfam" id="PF22680">
    <property type="entry name" value="Glyco_hydro_123_N_2"/>
    <property type="match status" value="1"/>
</dbReference>
<sequence>METKKRFSPIRIVFHLFIVLFAMSAAANAMTVWTDHATVKIRPNTPPKTDQLSATVKGARNEFESFQLVVTAGSGPLSGVDVTVSDLADGRGNTIPTDRVMIYKAAYINVKTASTLQGGTGEWPDALIPKKDEYVGEVRNAFPFNVAAGRNQPVWIEIYIPPTAAAGVYSGSATVTATGQTPLVVPIELTVWDFALPSVSTLKSAYSIDHRLLAPGHGLSGGASVALSQMYAKANLLHRISDNYLLSPEAMGGMSGGKINWAPFDTAFGPFLDGTVSLPGGKLPGAKQTTIQTRDFNHREDVPFLREYAQHFKSKGWFDRLFQYTFDEPKKAADWAAIRRRADALHQADPDLRSSVTTSVQSAAEGGVADVIDLFIPTIRFMDNKPNGREPGSEVPGGAATVGNQRNKYGPEVWWYQACGSHGCGIMGGERFDREGYHMDWPSFMIDLPAMFSRIMQWMSYKYNIQGELYYDMIYAFGEGDAWANQFFFGGNGDGTLYYPGRPSKIGGKTHIPVESIRLKLLREGMEDYEYLHLLKSMGEGSFADEQVASMVTNTYTWNREPLDLYEAREKMAARIARTTPGAGAFSDNVGPNATTAIKDDSSGGGGGGGGCSLNRTAGPTDFRQAIPFLLIFSSPFWGSLWRRIGKKRA</sequence>
<evidence type="ECO:0000256" key="2">
    <source>
        <dbReference type="SAM" id="SignalP"/>
    </source>
</evidence>
<keyword evidence="6" id="KW-1185">Reference proteome</keyword>
<organism evidence="5 6">
    <name type="scientific">Candidatus Manganitrophus noduliformans</name>
    <dbReference type="NCBI Taxonomy" id="2606439"/>
    <lineage>
        <taxon>Bacteria</taxon>
        <taxon>Pseudomonadati</taxon>
        <taxon>Nitrospirota</taxon>
        <taxon>Nitrospiria</taxon>
        <taxon>Candidatus Troglogloeales</taxon>
        <taxon>Candidatus Manganitrophaceae</taxon>
        <taxon>Candidatus Manganitrophus</taxon>
    </lineage>
</organism>